<evidence type="ECO:0000256" key="1">
    <source>
        <dbReference type="SAM" id="MobiDB-lite"/>
    </source>
</evidence>
<dbReference type="Proteomes" id="UP000018468">
    <property type="component" value="Linkage group LG5"/>
</dbReference>
<dbReference type="EMBL" id="AHAT01014993">
    <property type="status" value="NOT_ANNOTATED_CDS"/>
    <property type="molecule type" value="Genomic_DNA"/>
</dbReference>
<proteinExistence type="predicted"/>
<feature type="transmembrane region" description="Helical" evidence="2">
    <location>
        <begin position="98"/>
        <end position="120"/>
    </location>
</feature>
<accession>W5NAC7</accession>
<evidence type="ECO:0000313" key="4">
    <source>
        <dbReference type="Proteomes" id="UP000018468"/>
    </source>
</evidence>
<evidence type="ECO:0000256" key="2">
    <source>
        <dbReference type="SAM" id="Phobius"/>
    </source>
</evidence>
<feature type="region of interest" description="Disordered" evidence="1">
    <location>
        <begin position="44"/>
        <end position="64"/>
    </location>
</feature>
<organism evidence="3 4">
    <name type="scientific">Lepisosteus oculatus</name>
    <name type="common">Spotted gar</name>
    <dbReference type="NCBI Taxonomy" id="7918"/>
    <lineage>
        <taxon>Eukaryota</taxon>
        <taxon>Metazoa</taxon>
        <taxon>Chordata</taxon>
        <taxon>Craniata</taxon>
        <taxon>Vertebrata</taxon>
        <taxon>Euteleostomi</taxon>
        <taxon>Actinopterygii</taxon>
        <taxon>Neopterygii</taxon>
        <taxon>Holostei</taxon>
        <taxon>Semionotiformes</taxon>
        <taxon>Lepisosteidae</taxon>
        <taxon>Lepisosteus</taxon>
    </lineage>
</organism>
<keyword evidence="2" id="KW-0812">Transmembrane</keyword>
<evidence type="ECO:0000313" key="3">
    <source>
        <dbReference type="Ensembl" id="ENSLOCP00000017586.1"/>
    </source>
</evidence>
<protein>
    <submittedName>
        <fullName evidence="3">Si:dkey-20d21.12</fullName>
    </submittedName>
</protein>
<dbReference type="HOGENOM" id="CLU_1721735_0_0_1"/>
<dbReference type="AlphaFoldDB" id="W5NAC7"/>
<dbReference type="Ensembl" id="ENSLOCT00000017618.1">
    <property type="protein sequence ID" value="ENSLOCP00000017586.1"/>
    <property type="gene ID" value="ENSLOCG00000014284.1"/>
</dbReference>
<reference evidence="3" key="3">
    <citation type="submission" date="2025-09" db="UniProtKB">
        <authorList>
            <consortium name="Ensembl"/>
        </authorList>
    </citation>
    <scope>IDENTIFICATION</scope>
</reference>
<reference evidence="4" key="1">
    <citation type="submission" date="2011-12" db="EMBL/GenBank/DDBJ databases">
        <title>The Draft Genome of Lepisosteus oculatus.</title>
        <authorList>
            <consortium name="The Broad Institute Genome Assembly &amp; Analysis Group"/>
            <consortium name="Computational R&amp;D Group"/>
            <consortium name="and Sequencing Platform"/>
            <person name="Di Palma F."/>
            <person name="Alfoldi J."/>
            <person name="Johnson J."/>
            <person name="Berlin A."/>
            <person name="Gnerre S."/>
            <person name="Jaffe D."/>
            <person name="MacCallum I."/>
            <person name="Young S."/>
            <person name="Walker B.J."/>
            <person name="Lander E.S."/>
            <person name="Lindblad-Toh K."/>
        </authorList>
    </citation>
    <scope>NUCLEOTIDE SEQUENCE [LARGE SCALE GENOMIC DNA]</scope>
</reference>
<keyword evidence="2" id="KW-0472">Membrane</keyword>
<keyword evidence="2" id="KW-1133">Transmembrane helix</keyword>
<name>W5NAC7_LEPOC</name>
<dbReference type="Bgee" id="ENSLOCG00000014284">
    <property type="expression patterns" value="Expressed in muscle tissue and 12 other cell types or tissues"/>
</dbReference>
<keyword evidence="4" id="KW-1185">Reference proteome</keyword>
<dbReference type="OMA" id="SHKMRPP"/>
<reference evidence="3" key="2">
    <citation type="submission" date="2025-08" db="UniProtKB">
        <authorList>
            <consortium name="Ensembl"/>
        </authorList>
    </citation>
    <scope>IDENTIFICATION</scope>
</reference>
<sequence length="164" mass="17941">MLKAPPSPAAGFVRISDRDLTEIELHSVDSIADLHRFNGCADPGAKTQAGSRSPRPQHGSSNGNLLALDAPAVCQTGYPMRRRWGRCCACCTPGLCRFSWLCVAVTLLLVALALIFYFLVQQADSLYALSQASWERKALSREVSQLLPALQELLRNLTATRGRQ</sequence>
<dbReference type="InParanoid" id="W5NAC7"/>
<dbReference type="eggNOG" id="ENOG502S85S">
    <property type="taxonomic scope" value="Eukaryota"/>
</dbReference>
<dbReference type="GeneTree" id="ENSGT00390000011947"/>